<dbReference type="InterPro" id="IPR045031">
    <property type="entry name" value="DHP_synth-like"/>
</dbReference>
<dbReference type="EMBL" id="JMSZ01000040">
    <property type="protein sequence ID" value="KDE38734.1"/>
    <property type="molecule type" value="Genomic_DNA"/>
</dbReference>
<dbReference type="InterPro" id="IPR011005">
    <property type="entry name" value="Dihydropteroate_synth-like_sf"/>
</dbReference>
<dbReference type="GO" id="GO:0004156">
    <property type="term" value="F:dihydropteroate synthase activity"/>
    <property type="evidence" value="ECO:0007669"/>
    <property type="project" value="UniProtKB-EC"/>
</dbReference>
<name>A0A063XZ20_9GAMM</name>
<accession>A0A063XZ20</accession>
<dbReference type="Gene3D" id="3.20.20.20">
    <property type="entry name" value="Dihydropteroate synthase-like"/>
    <property type="match status" value="1"/>
</dbReference>
<comment type="caution">
    <text evidence="11">The sequence shown here is derived from an EMBL/GenBank/DDBJ whole genome shotgun (WGS) entry which is preliminary data.</text>
</comment>
<proteinExistence type="inferred from homology"/>
<dbReference type="AlphaFoldDB" id="A0A063XZ20"/>
<protein>
    <recommendedName>
        <fullName evidence="4 9">Dihydropteroate synthase</fullName>
        <shortName evidence="9">DHPS</shortName>
        <ecNumber evidence="4 9">2.5.1.15</ecNumber>
    </recommendedName>
    <alternativeName>
        <fullName evidence="9">Dihydropteroate pyrophosphorylase</fullName>
    </alternativeName>
</protein>
<evidence type="ECO:0000256" key="3">
    <source>
        <dbReference type="ARBA" id="ARBA00004763"/>
    </source>
</evidence>
<comment type="function">
    <text evidence="9">Catalyzes the condensation of para-aminobenzoate (pABA) with 6-hydroxymethyl-7,8-dihydropterin diphosphate (DHPt-PP) to form 7,8-dihydropteroate (H2Pte), the immediate precursor of folate derivatives.</text>
</comment>
<dbReference type="PANTHER" id="PTHR20941:SF1">
    <property type="entry name" value="FOLIC ACID SYNTHESIS PROTEIN FOL1"/>
    <property type="match status" value="1"/>
</dbReference>
<dbReference type="NCBIfam" id="TIGR01496">
    <property type="entry name" value="DHPS"/>
    <property type="match status" value="1"/>
</dbReference>
<dbReference type="PANTHER" id="PTHR20941">
    <property type="entry name" value="FOLATE SYNTHESIS PROTEINS"/>
    <property type="match status" value="1"/>
</dbReference>
<organism evidence="11 12">
    <name type="scientific">Nitrincola lacisaponensis</name>
    <dbReference type="NCBI Taxonomy" id="267850"/>
    <lineage>
        <taxon>Bacteria</taxon>
        <taxon>Pseudomonadati</taxon>
        <taxon>Pseudomonadota</taxon>
        <taxon>Gammaproteobacteria</taxon>
        <taxon>Oceanospirillales</taxon>
        <taxon>Oceanospirillaceae</taxon>
        <taxon>Nitrincola</taxon>
    </lineage>
</organism>
<dbReference type="PROSITE" id="PS50972">
    <property type="entry name" value="PTERIN_BINDING"/>
    <property type="match status" value="1"/>
</dbReference>
<evidence type="ECO:0000256" key="9">
    <source>
        <dbReference type="RuleBase" id="RU361205"/>
    </source>
</evidence>
<reference evidence="11 12" key="1">
    <citation type="journal article" date="2005" name="Int. J. Syst. Evol. Microbiol.">
        <title>Nitrincola lacisaponensis gen. nov., sp. nov., a novel alkaliphilic bacterium isolated from an alkaline, saline lake.</title>
        <authorList>
            <person name="Dimitriu P.A."/>
            <person name="Shukla S.K."/>
            <person name="Conradt J."/>
            <person name="Marquez M.C."/>
            <person name="Ventosa A."/>
            <person name="Maglia A."/>
            <person name="Peyton B.M."/>
            <person name="Pinkart H.C."/>
            <person name="Mormile M.R."/>
        </authorList>
    </citation>
    <scope>NUCLEOTIDE SEQUENCE [LARGE SCALE GENOMIC DNA]</scope>
    <source>
        <strain evidence="11 12">4CA</strain>
    </source>
</reference>
<gene>
    <name evidence="11" type="ORF">ADINL_2829</name>
</gene>
<dbReference type="UniPathway" id="UPA00077">
    <property type="reaction ID" value="UER00156"/>
</dbReference>
<keyword evidence="12" id="KW-1185">Reference proteome</keyword>
<dbReference type="GO" id="GO:0005829">
    <property type="term" value="C:cytosol"/>
    <property type="evidence" value="ECO:0007669"/>
    <property type="project" value="TreeGrafter"/>
</dbReference>
<dbReference type="SUPFAM" id="SSF51717">
    <property type="entry name" value="Dihydropteroate synthetase-like"/>
    <property type="match status" value="1"/>
</dbReference>
<comment type="catalytic activity">
    <reaction evidence="1">
        <text>(7,8-dihydropterin-6-yl)methyl diphosphate + 4-aminobenzoate = 7,8-dihydropteroate + diphosphate</text>
        <dbReference type="Rhea" id="RHEA:19949"/>
        <dbReference type="ChEBI" id="CHEBI:17836"/>
        <dbReference type="ChEBI" id="CHEBI:17839"/>
        <dbReference type="ChEBI" id="CHEBI:33019"/>
        <dbReference type="ChEBI" id="CHEBI:72950"/>
        <dbReference type="EC" id="2.5.1.15"/>
    </reaction>
</comment>
<evidence type="ECO:0000256" key="6">
    <source>
        <dbReference type="ARBA" id="ARBA00022723"/>
    </source>
</evidence>
<evidence type="ECO:0000313" key="11">
    <source>
        <dbReference type="EMBL" id="KDE38734.1"/>
    </source>
</evidence>
<evidence type="ECO:0000313" key="12">
    <source>
        <dbReference type="Proteomes" id="UP000027318"/>
    </source>
</evidence>
<dbReference type="Proteomes" id="UP000027318">
    <property type="component" value="Unassembled WGS sequence"/>
</dbReference>
<dbReference type="GO" id="GO:0046656">
    <property type="term" value="P:folic acid biosynthetic process"/>
    <property type="evidence" value="ECO:0007669"/>
    <property type="project" value="UniProtKB-KW"/>
</dbReference>
<dbReference type="RefSeq" id="WP_409673405.1">
    <property type="nucleotide sequence ID" value="NZ_JBKBNO010000012.1"/>
</dbReference>
<dbReference type="CDD" id="cd00739">
    <property type="entry name" value="DHPS"/>
    <property type="match status" value="1"/>
</dbReference>
<dbReference type="GO" id="GO:0046654">
    <property type="term" value="P:tetrahydrofolate biosynthetic process"/>
    <property type="evidence" value="ECO:0007669"/>
    <property type="project" value="UniProtKB-UniPathway"/>
</dbReference>
<dbReference type="PROSITE" id="PS00793">
    <property type="entry name" value="DHPS_2"/>
    <property type="match status" value="1"/>
</dbReference>
<dbReference type="InterPro" id="IPR006390">
    <property type="entry name" value="DHP_synth_dom"/>
</dbReference>
<comment type="similarity">
    <text evidence="9">Belongs to the DHPS family.</text>
</comment>
<keyword evidence="7 9" id="KW-0460">Magnesium</keyword>
<evidence type="ECO:0000256" key="4">
    <source>
        <dbReference type="ARBA" id="ARBA00012458"/>
    </source>
</evidence>
<dbReference type="STRING" id="267850.ADINL_2829"/>
<evidence type="ECO:0000256" key="5">
    <source>
        <dbReference type="ARBA" id="ARBA00022679"/>
    </source>
</evidence>
<dbReference type="PROSITE" id="PS00792">
    <property type="entry name" value="DHPS_1"/>
    <property type="match status" value="1"/>
</dbReference>
<comment type="cofactor">
    <cofactor evidence="2 9">
        <name>Mg(2+)</name>
        <dbReference type="ChEBI" id="CHEBI:18420"/>
    </cofactor>
</comment>
<evidence type="ECO:0000256" key="8">
    <source>
        <dbReference type="ARBA" id="ARBA00022909"/>
    </source>
</evidence>
<keyword evidence="8 9" id="KW-0289">Folate biosynthesis</keyword>
<keyword evidence="5 9" id="KW-0808">Transferase</keyword>
<comment type="pathway">
    <text evidence="3 9">Cofactor biosynthesis; tetrahydrofolate biosynthesis; 7,8-dihydrofolate from 2-amino-4-hydroxy-6-hydroxymethyl-7,8-dihydropteridine diphosphate and 4-aminobenzoate: step 1/2.</text>
</comment>
<keyword evidence="6 9" id="KW-0479">Metal-binding</keyword>
<feature type="domain" description="Pterin-binding" evidence="10">
    <location>
        <begin position="19"/>
        <end position="276"/>
    </location>
</feature>
<dbReference type="GO" id="GO:0046872">
    <property type="term" value="F:metal ion binding"/>
    <property type="evidence" value="ECO:0007669"/>
    <property type="project" value="UniProtKB-KW"/>
</dbReference>
<evidence type="ECO:0000259" key="10">
    <source>
        <dbReference type="PROSITE" id="PS50972"/>
    </source>
</evidence>
<dbReference type="EC" id="2.5.1.15" evidence="4 9"/>
<evidence type="ECO:0000256" key="2">
    <source>
        <dbReference type="ARBA" id="ARBA00001946"/>
    </source>
</evidence>
<dbReference type="InterPro" id="IPR000489">
    <property type="entry name" value="Pterin-binding_dom"/>
</dbReference>
<sequence length="288" mass="31087">MPEIPILRCGRRSLDLSRPVVMGILNVTPDSFSDGGQYYRQDRLSVDAVLRKAEAMVEAGAKVLDVGGESTRPGAEPVSLDAELERVLPVVERLNQLGVVISLDSSQPDVIREAAALGVGLINDVRALQRPGALEAAVEVGLPVCLMHMQGDNPQTMQVQPQYQDVVTDVIGFLQQQVARCRQAGIAEDQILLDPGFGFGKTLRHNLCLLNRLDQLVALGYPVLSGTSRKSMLGQVTGKPVEQRLAASLASALLAAQKGARIIRVHDVPETVDALNLWLATCQEAWES</sequence>
<evidence type="ECO:0000256" key="1">
    <source>
        <dbReference type="ARBA" id="ARBA00000012"/>
    </source>
</evidence>
<dbReference type="PATRIC" id="fig|267850.7.peg.2782"/>
<evidence type="ECO:0000256" key="7">
    <source>
        <dbReference type="ARBA" id="ARBA00022842"/>
    </source>
</evidence>
<dbReference type="Pfam" id="PF00809">
    <property type="entry name" value="Pterin_bind"/>
    <property type="match status" value="1"/>
</dbReference>